<gene>
    <name evidence="2" type="ORF">SAMN05878482_101187</name>
</gene>
<sequence>MNKNIYNKVMLMKANMNKILPVVASVGVGIATYQMLSGNGGKMKNMVPLATNLMGMGTGMQGQNQQQP</sequence>
<dbReference type="RefSeq" id="WP_076364289.1">
    <property type="nucleotide sequence ID" value="NZ_FTMX01000001.1"/>
</dbReference>
<keyword evidence="1" id="KW-1133">Transmembrane helix</keyword>
<dbReference type="Proteomes" id="UP000185829">
    <property type="component" value="Unassembled WGS sequence"/>
</dbReference>
<keyword evidence="1" id="KW-0812">Transmembrane</keyword>
<dbReference type="EMBL" id="FTMX01000001">
    <property type="protein sequence ID" value="SIQ04837.1"/>
    <property type="molecule type" value="Genomic_DNA"/>
</dbReference>
<feature type="transmembrane region" description="Helical" evidence="1">
    <location>
        <begin position="19"/>
        <end position="36"/>
    </location>
</feature>
<proteinExistence type="predicted"/>
<keyword evidence="1" id="KW-0472">Membrane</keyword>
<evidence type="ECO:0000313" key="3">
    <source>
        <dbReference type="Proteomes" id="UP000185829"/>
    </source>
</evidence>
<reference evidence="2 3" key="1">
    <citation type="submission" date="2017-01" db="EMBL/GenBank/DDBJ databases">
        <authorList>
            <person name="Varghese N."/>
            <person name="Submissions S."/>
        </authorList>
    </citation>
    <scope>NUCLEOTIDE SEQUENCE [LARGE SCALE GENOMIC DNA]</scope>
    <source>
        <strain evidence="2 3">RUG2-6</strain>
    </source>
</reference>
<organism evidence="2 3">
    <name type="scientific">Peribacillus simplex</name>
    <dbReference type="NCBI Taxonomy" id="1478"/>
    <lineage>
        <taxon>Bacteria</taxon>
        <taxon>Bacillati</taxon>
        <taxon>Bacillota</taxon>
        <taxon>Bacilli</taxon>
        <taxon>Bacillales</taxon>
        <taxon>Bacillaceae</taxon>
        <taxon>Peribacillus</taxon>
    </lineage>
</organism>
<accession>A0A9X8WGW2</accession>
<name>A0A9X8WGW2_9BACI</name>
<evidence type="ECO:0000313" key="2">
    <source>
        <dbReference type="EMBL" id="SIQ04837.1"/>
    </source>
</evidence>
<evidence type="ECO:0000256" key="1">
    <source>
        <dbReference type="SAM" id="Phobius"/>
    </source>
</evidence>
<protein>
    <submittedName>
        <fullName evidence="2">Uncharacterized protein</fullName>
    </submittedName>
</protein>
<dbReference type="AlphaFoldDB" id="A0A9X8WGW2"/>
<comment type="caution">
    <text evidence="2">The sequence shown here is derived from an EMBL/GenBank/DDBJ whole genome shotgun (WGS) entry which is preliminary data.</text>
</comment>